<keyword evidence="2" id="KW-1185">Reference proteome</keyword>
<dbReference type="RefSeq" id="WP_026656767.1">
    <property type="nucleotide sequence ID" value="NC_022538.1"/>
</dbReference>
<dbReference type="AlphaFoldDB" id="U4KP33"/>
<gene>
    <name evidence="1" type="ORF">BN85403830</name>
</gene>
<sequence length="199" mass="23852">MTKVDNIKVIIERPDFDWYEEMVKSSTFGKKITKDQREVFIKKAMEQAEKFKNKLISEYGNKEPMGYIITFDIPLEYKKEEPTYGYQYLGYYRTKNKSIAVNYTTLNLIQKKCKEKGFNEVEIDKIKDTVLMHELFHYLEDLFPSDYTKEKHFETKTFGLFKSKINLSIISEITAVHFSKLMTKLKHSPKVYEYIYKKY</sequence>
<reference evidence="1 2" key="1">
    <citation type="journal article" date="2013" name="J. Mol. Microbiol. Biotechnol.">
        <title>Analysis of the Complete Genomes of Acholeplasma brassicae , A. palmae and A. laidlawii and Their Comparison to the Obligate Parasites from ' Candidatus Phytoplasma'.</title>
        <authorList>
            <person name="Kube M."/>
            <person name="Siewert C."/>
            <person name="Migdoll A.M."/>
            <person name="Duduk B."/>
            <person name="Holz S."/>
            <person name="Rabus R."/>
            <person name="Seemuller E."/>
            <person name="Mitrovic J."/>
            <person name="Muller I."/>
            <person name="Buttner C."/>
            <person name="Reinhardt R."/>
        </authorList>
    </citation>
    <scope>NUCLEOTIDE SEQUENCE [LARGE SCALE GENOMIC DNA]</scope>
    <source>
        <strain evidence="1 2">J233</strain>
    </source>
</reference>
<dbReference type="Proteomes" id="UP000032740">
    <property type="component" value="Chromosome"/>
</dbReference>
<name>U4KP33_ALTPJ</name>
<evidence type="ECO:0000313" key="1">
    <source>
        <dbReference type="EMBL" id="CCV63960.1"/>
    </source>
</evidence>
<proteinExistence type="predicted"/>
<dbReference type="STRING" id="1318466.BN85403830"/>
<dbReference type="EMBL" id="FO681347">
    <property type="protein sequence ID" value="CCV63960.1"/>
    <property type="molecule type" value="Genomic_DNA"/>
</dbReference>
<dbReference type="KEGG" id="apal:BN85403830"/>
<evidence type="ECO:0000313" key="2">
    <source>
        <dbReference type="Proteomes" id="UP000032740"/>
    </source>
</evidence>
<protein>
    <submittedName>
        <fullName evidence="1">Uncharacterized protein</fullName>
    </submittedName>
</protein>
<accession>U4KP33</accession>
<organism evidence="1 2">
    <name type="scientific">Alteracholeplasma palmae (strain ATCC 49389 / J233)</name>
    <name type="common">Acholeplasma palmae</name>
    <dbReference type="NCBI Taxonomy" id="1318466"/>
    <lineage>
        <taxon>Bacteria</taxon>
        <taxon>Bacillati</taxon>
        <taxon>Mycoplasmatota</taxon>
        <taxon>Mollicutes</taxon>
        <taxon>Acholeplasmatales</taxon>
        <taxon>Acholeplasmataceae</taxon>
        <taxon>Acholeplasma</taxon>
    </lineage>
</organism>
<dbReference type="HOGENOM" id="CLU_1363732_0_0_14"/>